<feature type="non-terminal residue" evidence="10">
    <location>
        <position position="610"/>
    </location>
</feature>
<dbReference type="GO" id="GO:0046872">
    <property type="term" value="F:metal ion binding"/>
    <property type="evidence" value="ECO:0007669"/>
    <property type="project" value="UniProtKB-KW"/>
</dbReference>
<keyword evidence="11" id="KW-1185">Reference proteome</keyword>
<dbReference type="AlphaFoldDB" id="A0A2T2NHC5"/>
<dbReference type="InterPro" id="IPR002589">
    <property type="entry name" value="Macro_dom"/>
</dbReference>
<evidence type="ECO:0000313" key="11">
    <source>
        <dbReference type="Proteomes" id="UP000240883"/>
    </source>
</evidence>
<comment type="cofactor">
    <cofactor evidence="1">
        <name>Zn(2+)</name>
        <dbReference type="ChEBI" id="CHEBI:29105"/>
    </cofactor>
</comment>
<dbReference type="PANTHER" id="PTHR11106">
    <property type="entry name" value="GANGLIOSIDE INDUCED DIFFERENTIATION ASSOCIATED PROTEIN 2-RELATED"/>
    <property type="match status" value="1"/>
</dbReference>
<evidence type="ECO:0000256" key="7">
    <source>
        <dbReference type="PROSITE-ProRule" id="PRU00236"/>
    </source>
</evidence>
<evidence type="ECO:0000256" key="6">
    <source>
        <dbReference type="ARBA" id="ARBA00023295"/>
    </source>
</evidence>
<feature type="domain" description="Macro" evidence="9">
    <location>
        <begin position="98"/>
        <end position="299"/>
    </location>
</feature>
<evidence type="ECO:0000256" key="5">
    <source>
        <dbReference type="ARBA" id="ARBA00023027"/>
    </source>
</evidence>
<dbReference type="PANTHER" id="PTHR11106:SF121">
    <property type="entry name" value="ADP-RIBOSE 1''-PHOSPHATE PHOSPHATASE"/>
    <property type="match status" value="1"/>
</dbReference>
<dbReference type="SMART" id="SM00506">
    <property type="entry name" value="A1pp"/>
    <property type="match status" value="1"/>
</dbReference>
<dbReference type="Proteomes" id="UP000240883">
    <property type="component" value="Unassembled WGS sequence"/>
</dbReference>
<evidence type="ECO:0000256" key="2">
    <source>
        <dbReference type="ARBA" id="ARBA00022723"/>
    </source>
</evidence>
<comment type="caution">
    <text evidence="7">Lacks conserved residue(s) required for the propagation of feature annotation.</text>
</comment>
<reference evidence="10 11" key="1">
    <citation type="journal article" date="2018" name="Front. Microbiol.">
        <title>Genome-Wide Analysis of Corynespora cassiicola Leaf Fall Disease Putative Effectors.</title>
        <authorList>
            <person name="Lopez D."/>
            <person name="Ribeiro S."/>
            <person name="Label P."/>
            <person name="Fumanal B."/>
            <person name="Venisse J.S."/>
            <person name="Kohler A."/>
            <person name="de Oliveira R.R."/>
            <person name="Labutti K."/>
            <person name="Lipzen A."/>
            <person name="Lail K."/>
            <person name="Bauer D."/>
            <person name="Ohm R.A."/>
            <person name="Barry K.W."/>
            <person name="Spatafora J."/>
            <person name="Grigoriev I.V."/>
            <person name="Martin F.M."/>
            <person name="Pujade-Renaud V."/>
        </authorList>
    </citation>
    <scope>NUCLEOTIDE SEQUENCE [LARGE SCALE GENOMIC DNA]</scope>
    <source>
        <strain evidence="10 11">Philippines</strain>
    </source>
</reference>
<keyword evidence="2" id="KW-0479">Metal-binding</keyword>
<keyword evidence="4" id="KW-0862">Zinc</keyword>
<name>A0A2T2NHC5_CORCC</name>
<organism evidence="10 11">
    <name type="scientific">Corynespora cassiicola Philippines</name>
    <dbReference type="NCBI Taxonomy" id="1448308"/>
    <lineage>
        <taxon>Eukaryota</taxon>
        <taxon>Fungi</taxon>
        <taxon>Dikarya</taxon>
        <taxon>Ascomycota</taxon>
        <taxon>Pezizomycotina</taxon>
        <taxon>Dothideomycetes</taxon>
        <taxon>Pleosporomycetidae</taxon>
        <taxon>Pleosporales</taxon>
        <taxon>Corynesporascaceae</taxon>
        <taxon>Corynespora</taxon>
    </lineage>
</organism>
<dbReference type="EMBL" id="KZ678137">
    <property type="protein sequence ID" value="PSN64841.1"/>
    <property type="molecule type" value="Genomic_DNA"/>
</dbReference>
<protein>
    <submittedName>
        <fullName evidence="10">A1pp-domain-containing protein</fullName>
    </submittedName>
</protein>
<dbReference type="SUPFAM" id="SSF52949">
    <property type="entry name" value="Macro domain-like"/>
    <property type="match status" value="1"/>
</dbReference>
<dbReference type="GO" id="GO:0016798">
    <property type="term" value="F:hydrolase activity, acting on glycosyl bonds"/>
    <property type="evidence" value="ECO:0007669"/>
    <property type="project" value="UniProtKB-KW"/>
</dbReference>
<dbReference type="InterPro" id="IPR026590">
    <property type="entry name" value="Ssirtuin_cat_dom"/>
</dbReference>
<dbReference type="OrthoDB" id="6077599at2759"/>
<evidence type="ECO:0000256" key="3">
    <source>
        <dbReference type="ARBA" id="ARBA00022801"/>
    </source>
</evidence>
<keyword evidence="6" id="KW-0326">Glycosidase</keyword>
<dbReference type="PROSITE" id="PS50305">
    <property type="entry name" value="SIRTUIN"/>
    <property type="match status" value="1"/>
</dbReference>
<dbReference type="STRING" id="1448308.A0A2T2NHC5"/>
<keyword evidence="5" id="KW-0520">NAD</keyword>
<evidence type="ECO:0000256" key="4">
    <source>
        <dbReference type="ARBA" id="ARBA00022833"/>
    </source>
</evidence>
<gene>
    <name evidence="10" type="ORF">BS50DRAFT_526753</name>
</gene>
<keyword evidence="3" id="KW-0378">Hydrolase</keyword>
<dbReference type="SUPFAM" id="SSF52467">
    <property type="entry name" value="DHS-like NAD/FAD-binding domain"/>
    <property type="match status" value="1"/>
</dbReference>
<dbReference type="Gene3D" id="3.40.220.10">
    <property type="entry name" value="Leucine Aminopeptidase, subunit E, domain 1"/>
    <property type="match status" value="1"/>
</dbReference>
<evidence type="ECO:0000256" key="1">
    <source>
        <dbReference type="ARBA" id="ARBA00001947"/>
    </source>
</evidence>
<dbReference type="InterPro" id="IPR029035">
    <property type="entry name" value="DHS-like_NAD/FAD-binding_dom"/>
</dbReference>
<evidence type="ECO:0000259" key="9">
    <source>
        <dbReference type="PROSITE" id="PS51154"/>
    </source>
</evidence>
<accession>A0A2T2NHC5</accession>
<sequence>MTQSSLSAAISASLRFLLNESFSAQQARRYIAHASHSETHAQLHMLHQLLCQRPAIPPLPSEIISAIDRVLSHQRDKKILTSAPFLPVRHSIPRTATTSDDSTQARPDVRLKLWKGDITTLTDVTAVVNAANSNLLGCFQPSHKCIDNVLHAAAGPQLRSACNDLMDAQGHAPEAVGKAKVTPGFNLPAEYVVHTVGPSLEPGSTPTAKQKAALAECYTSVLSAVESLPSDDEGRLSVAFCCISTGLFSFPGATAAGIAVSSVIDWLSAHPETRITDVIFNVFTPDDLSYYSDIFQHLEPDPQLPLTPKSPLVPPQNLRRALGWLQEADALLLTAGAGLSAAAGLDYTSPAVFNAHYAPAKALGLRRLYDIIGFSWPTPELQWGFWVRHHNTATSWPESEIYTSLLRLARAFDASPSGQDITARDVFVRTTNADNLFARHAFPKPRLSTPQGSYTYLQCLSKCRRDAYTPFAPIAAALAPHIDPATLALSDPSLIPTCQFCGGEMTLCVRGGSYFNQAPFAAGEEAYAEFLERAEENGQKVVVLELGVGMNTPGVLRWADEELVEGGEGRVKLVRAGLGPSSIVPEELEEAGLAVGVEGGCGEVVEWLVG</sequence>
<evidence type="ECO:0000313" key="10">
    <source>
        <dbReference type="EMBL" id="PSN64841.1"/>
    </source>
</evidence>
<feature type="domain" description="Deacetylase sirtuin-type" evidence="8">
    <location>
        <begin position="311"/>
        <end position="610"/>
    </location>
</feature>
<evidence type="ECO:0000259" key="8">
    <source>
        <dbReference type="PROSITE" id="PS50305"/>
    </source>
</evidence>
<dbReference type="PROSITE" id="PS51154">
    <property type="entry name" value="MACRO"/>
    <property type="match status" value="1"/>
</dbReference>
<dbReference type="InterPro" id="IPR043472">
    <property type="entry name" value="Macro_dom-like"/>
</dbReference>
<dbReference type="Gene3D" id="3.40.50.1220">
    <property type="entry name" value="TPP-binding domain"/>
    <property type="match status" value="1"/>
</dbReference>
<proteinExistence type="predicted"/>
<dbReference type="Pfam" id="PF01661">
    <property type="entry name" value="Macro"/>
    <property type="match status" value="1"/>
</dbReference>